<sequence length="176" mass="19886">MNNLTFLQNVKTQKGDSIWDLSFKSPVLVVLLRHFGCVFCKEALAELGKIQGIIRKQNTHLVLVHLSDSQTAESIFKSYGLENVDYVSDPDATVYQEFGLLKARLQQMIGLKVWLRTFQQGVIKGHGLNNPADGDVFQMPGVYLIWKGHVKDEYIHGTIADKPDYLKMSKCENCTP</sequence>
<dbReference type="Gene3D" id="3.40.30.10">
    <property type="entry name" value="Glutaredoxin"/>
    <property type="match status" value="1"/>
</dbReference>
<dbReference type="InterPro" id="IPR036249">
    <property type="entry name" value="Thioredoxin-like_sf"/>
</dbReference>
<dbReference type="NCBIfam" id="NF040769">
    <property type="entry name" value="SelL_rel_redox"/>
    <property type="match status" value="1"/>
</dbReference>
<gene>
    <name evidence="1" type="ORF">IPP15_02610</name>
</gene>
<comment type="caution">
    <text evidence="1">The sequence shown here is derived from an EMBL/GenBank/DDBJ whole genome shotgun (WGS) entry which is preliminary data.</text>
</comment>
<reference evidence="1 2" key="1">
    <citation type="submission" date="2020-10" db="EMBL/GenBank/DDBJ databases">
        <title>Connecting structure to function with the recovery of over 1000 high-quality activated sludge metagenome-assembled genomes encoding full-length rRNA genes using long-read sequencing.</title>
        <authorList>
            <person name="Singleton C.M."/>
            <person name="Petriglieri F."/>
            <person name="Kristensen J.M."/>
            <person name="Kirkegaard R.H."/>
            <person name="Michaelsen T.Y."/>
            <person name="Andersen M.H."/>
            <person name="Karst S.M."/>
            <person name="Dueholm M.S."/>
            <person name="Nielsen P.H."/>
            <person name="Albertsen M."/>
        </authorList>
    </citation>
    <scope>NUCLEOTIDE SEQUENCE [LARGE SCALE GENOMIC DNA]</scope>
    <source>
        <strain evidence="1">Ribe_18-Q3-R11-54_MAXAC.273</strain>
    </source>
</reference>
<dbReference type="Proteomes" id="UP000808337">
    <property type="component" value="Unassembled WGS sequence"/>
</dbReference>
<dbReference type="EMBL" id="JADKGY010000001">
    <property type="protein sequence ID" value="MBK9981310.1"/>
    <property type="molecule type" value="Genomic_DNA"/>
</dbReference>
<evidence type="ECO:0000313" key="2">
    <source>
        <dbReference type="Proteomes" id="UP000808337"/>
    </source>
</evidence>
<dbReference type="AlphaFoldDB" id="A0A9D7XMK8"/>
<dbReference type="SUPFAM" id="SSF52833">
    <property type="entry name" value="Thioredoxin-like"/>
    <property type="match status" value="1"/>
</dbReference>
<protein>
    <submittedName>
        <fullName evidence="1">Redoxin domain-containing protein</fullName>
    </submittedName>
</protein>
<evidence type="ECO:0000313" key="1">
    <source>
        <dbReference type="EMBL" id="MBK9981310.1"/>
    </source>
</evidence>
<proteinExistence type="predicted"/>
<organism evidence="1 2">
    <name type="scientific">Candidatus Opimibacter skivensis</name>
    <dbReference type="NCBI Taxonomy" id="2982028"/>
    <lineage>
        <taxon>Bacteria</taxon>
        <taxon>Pseudomonadati</taxon>
        <taxon>Bacteroidota</taxon>
        <taxon>Saprospiria</taxon>
        <taxon>Saprospirales</taxon>
        <taxon>Saprospiraceae</taxon>
        <taxon>Candidatus Opimibacter</taxon>
    </lineage>
</organism>
<name>A0A9D7XMK8_9BACT</name>
<accession>A0A9D7XMK8</accession>